<dbReference type="PROSITE" id="PS00636">
    <property type="entry name" value="DNAJ_1"/>
    <property type="match status" value="1"/>
</dbReference>
<gene>
    <name evidence="3" type="primary">ORF73930</name>
</gene>
<proteinExistence type="predicted"/>
<evidence type="ECO:0000313" key="3">
    <source>
        <dbReference type="EMBL" id="CEK70392.1"/>
    </source>
</evidence>
<sequence length="310" mass="35619">LIIKMAGSINKGPLSSANHLLNWLKGHSNNQSIPHGNCVQYLRSVLSTAYDIPQSRSFTSRNNFLVRAVKVKGSTSMTQRGVTSIVMSNLWAGDLHILESVVNVAMFDIRSKRTISGIPTRRSATHYYDVLGLNSSATQSQIKGAFYKMSKLHHPDVTECTKSHAIFNEVNEAYEILGNLRRRRMYDRGVFNIRDTRADSEVDDEEKDYTQAYKERSNFQRGDRPPPPTGRSKIYNFDEYYRMHYNDLRERRANEYREYIKHKERMDSHTGDSDSTKFVLLGGLIGVFLLLGIMLTTDYDKDMLQKSQKK</sequence>
<keyword evidence="1" id="KW-0812">Transmembrane</keyword>
<feature type="non-terminal residue" evidence="3">
    <location>
        <position position="1"/>
    </location>
</feature>
<dbReference type="InterPro" id="IPR001623">
    <property type="entry name" value="DnaJ_domain"/>
</dbReference>
<feature type="transmembrane region" description="Helical" evidence="1">
    <location>
        <begin position="278"/>
        <end position="299"/>
    </location>
</feature>
<dbReference type="Gene3D" id="1.10.287.110">
    <property type="entry name" value="DnaJ domain"/>
    <property type="match status" value="1"/>
</dbReference>
<dbReference type="InterPro" id="IPR036869">
    <property type="entry name" value="J_dom_sf"/>
</dbReference>
<dbReference type="PRINTS" id="PR00625">
    <property type="entry name" value="JDOMAIN"/>
</dbReference>
<name>A0A0B6ZPT5_9EUPU</name>
<dbReference type="SMART" id="SM00271">
    <property type="entry name" value="DnaJ"/>
    <property type="match status" value="1"/>
</dbReference>
<dbReference type="SUPFAM" id="SSF46565">
    <property type="entry name" value="Chaperone J-domain"/>
    <property type="match status" value="1"/>
</dbReference>
<dbReference type="InterPro" id="IPR053025">
    <property type="entry name" value="Mito_ATP_Synthase-Asso"/>
</dbReference>
<dbReference type="AlphaFoldDB" id="A0A0B6ZPT5"/>
<dbReference type="PANTHER" id="PTHR44873">
    <property type="entry name" value="DNAJ HOMOLOG SUBFAMILY C MEMBER 30, MITOCHONDRIAL"/>
    <property type="match status" value="1"/>
</dbReference>
<evidence type="ECO:0000256" key="1">
    <source>
        <dbReference type="SAM" id="Phobius"/>
    </source>
</evidence>
<evidence type="ECO:0000259" key="2">
    <source>
        <dbReference type="PROSITE" id="PS50076"/>
    </source>
</evidence>
<dbReference type="PANTHER" id="PTHR44873:SF1">
    <property type="entry name" value="DNAJ HOMOLOG SUBFAMILY C MEMBER 30, MITOCHONDRIAL"/>
    <property type="match status" value="1"/>
</dbReference>
<accession>A0A0B6ZPT5</accession>
<dbReference type="InterPro" id="IPR018253">
    <property type="entry name" value="DnaJ_domain_CS"/>
</dbReference>
<keyword evidence="1" id="KW-1133">Transmembrane helix</keyword>
<keyword evidence="1" id="KW-0472">Membrane</keyword>
<dbReference type="PROSITE" id="PS50076">
    <property type="entry name" value="DNAJ_2"/>
    <property type="match status" value="1"/>
</dbReference>
<dbReference type="CDD" id="cd06257">
    <property type="entry name" value="DnaJ"/>
    <property type="match status" value="1"/>
</dbReference>
<organism evidence="3">
    <name type="scientific">Arion vulgaris</name>
    <dbReference type="NCBI Taxonomy" id="1028688"/>
    <lineage>
        <taxon>Eukaryota</taxon>
        <taxon>Metazoa</taxon>
        <taxon>Spiralia</taxon>
        <taxon>Lophotrochozoa</taxon>
        <taxon>Mollusca</taxon>
        <taxon>Gastropoda</taxon>
        <taxon>Heterobranchia</taxon>
        <taxon>Euthyneura</taxon>
        <taxon>Panpulmonata</taxon>
        <taxon>Eupulmonata</taxon>
        <taxon>Stylommatophora</taxon>
        <taxon>Helicina</taxon>
        <taxon>Arionoidea</taxon>
        <taxon>Arionidae</taxon>
        <taxon>Arion</taxon>
    </lineage>
</organism>
<feature type="domain" description="J" evidence="2">
    <location>
        <begin position="126"/>
        <end position="190"/>
    </location>
</feature>
<reference evidence="3" key="1">
    <citation type="submission" date="2014-12" db="EMBL/GenBank/DDBJ databases">
        <title>Insight into the proteome of Arion vulgaris.</title>
        <authorList>
            <person name="Aradska J."/>
            <person name="Bulat T."/>
            <person name="Smidak R."/>
            <person name="Sarate P."/>
            <person name="Gangsoo J."/>
            <person name="Sialana F."/>
            <person name="Bilban M."/>
            <person name="Lubec G."/>
        </authorList>
    </citation>
    <scope>NUCLEOTIDE SEQUENCE</scope>
    <source>
        <tissue evidence="3">Skin</tissue>
    </source>
</reference>
<dbReference type="Pfam" id="PF00226">
    <property type="entry name" value="DnaJ"/>
    <property type="match status" value="1"/>
</dbReference>
<dbReference type="EMBL" id="HACG01023527">
    <property type="protein sequence ID" value="CEK70392.1"/>
    <property type="molecule type" value="Transcribed_RNA"/>
</dbReference>
<protein>
    <recommendedName>
        <fullName evidence="2">J domain-containing protein</fullName>
    </recommendedName>
</protein>